<evidence type="ECO:0000256" key="1">
    <source>
        <dbReference type="SAM" id="MobiDB-lite"/>
    </source>
</evidence>
<gene>
    <name evidence="2" type="ORF">Baya_11785</name>
</gene>
<proteinExistence type="predicted"/>
<feature type="compositionally biased region" description="Basic and acidic residues" evidence="1">
    <location>
        <begin position="102"/>
        <end position="157"/>
    </location>
</feature>
<sequence>MREKVIGVMGLKPRRYVKALDPGDSVRAGETSMPPVSWLRRRSHGQLMNFGPEIPEWTGPTLCEFSGGDADILPFGAWKKEVKIELKIEEQKGTRVKRKTLKKDNVGGLKKEEDDLEEMKRCKHEGEDSRSDPGSDINRVDDKTETKLKATDKTSSS</sequence>
<accession>A0A556V157</accession>
<reference evidence="2 3" key="1">
    <citation type="journal article" date="2019" name="Genome Biol. Evol.">
        <title>Whole-Genome Sequencing of the Giant Devil Catfish, Bagarius yarrelli.</title>
        <authorList>
            <person name="Jiang W."/>
            <person name="Lv Y."/>
            <person name="Cheng L."/>
            <person name="Yang K."/>
            <person name="Chao B."/>
            <person name="Wang X."/>
            <person name="Li Y."/>
            <person name="Pan X."/>
            <person name="You X."/>
            <person name="Zhang Y."/>
            <person name="Yang J."/>
            <person name="Li J."/>
            <person name="Zhang X."/>
            <person name="Liu S."/>
            <person name="Sun C."/>
            <person name="Yang J."/>
            <person name="Shi Q."/>
        </authorList>
    </citation>
    <scope>NUCLEOTIDE SEQUENCE [LARGE SCALE GENOMIC DNA]</scope>
    <source>
        <strain evidence="2">JWS20170419001</strain>
        <tissue evidence="2">Muscle</tissue>
    </source>
</reference>
<feature type="region of interest" description="Disordered" evidence="1">
    <location>
        <begin position="93"/>
        <end position="157"/>
    </location>
</feature>
<keyword evidence="3" id="KW-1185">Reference proteome</keyword>
<dbReference type="Proteomes" id="UP000319801">
    <property type="component" value="Unassembled WGS sequence"/>
</dbReference>
<dbReference type="AlphaFoldDB" id="A0A556V157"/>
<protein>
    <submittedName>
        <fullName evidence="2">Uncharacterized protein</fullName>
    </submittedName>
</protein>
<evidence type="ECO:0000313" key="3">
    <source>
        <dbReference type="Proteomes" id="UP000319801"/>
    </source>
</evidence>
<name>A0A556V157_BAGYA</name>
<comment type="caution">
    <text evidence="2">The sequence shown here is derived from an EMBL/GenBank/DDBJ whole genome shotgun (WGS) entry which is preliminary data.</text>
</comment>
<organism evidence="2 3">
    <name type="scientific">Bagarius yarrelli</name>
    <name type="common">Goonch</name>
    <name type="synonym">Bagrus yarrelli</name>
    <dbReference type="NCBI Taxonomy" id="175774"/>
    <lineage>
        <taxon>Eukaryota</taxon>
        <taxon>Metazoa</taxon>
        <taxon>Chordata</taxon>
        <taxon>Craniata</taxon>
        <taxon>Vertebrata</taxon>
        <taxon>Euteleostomi</taxon>
        <taxon>Actinopterygii</taxon>
        <taxon>Neopterygii</taxon>
        <taxon>Teleostei</taxon>
        <taxon>Ostariophysi</taxon>
        <taxon>Siluriformes</taxon>
        <taxon>Sisoridae</taxon>
        <taxon>Sisorinae</taxon>
        <taxon>Bagarius</taxon>
    </lineage>
</organism>
<evidence type="ECO:0000313" key="2">
    <source>
        <dbReference type="EMBL" id="TSR27750.1"/>
    </source>
</evidence>
<dbReference type="EMBL" id="VCAZ01000092">
    <property type="protein sequence ID" value="TSR27750.1"/>
    <property type="molecule type" value="Genomic_DNA"/>
</dbReference>